<evidence type="ECO:0008006" key="4">
    <source>
        <dbReference type="Google" id="ProtNLM"/>
    </source>
</evidence>
<dbReference type="OrthoDB" id="2306477at2759"/>
<evidence type="ECO:0000313" key="3">
    <source>
        <dbReference type="Proteomes" id="UP000324800"/>
    </source>
</evidence>
<evidence type="ECO:0000313" key="2">
    <source>
        <dbReference type="EMBL" id="KAA6368740.1"/>
    </source>
</evidence>
<dbReference type="EMBL" id="SNRW01017054">
    <property type="protein sequence ID" value="KAA6368740.1"/>
    <property type="molecule type" value="Genomic_DNA"/>
</dbReference>
<comment type="caution">
    <text evidence="2">The sequence shown here is derived from an EMBL/GenBank/DDBJ whole genome shotgun (WGS) entry which is preliminary data.</text>
</comment>
<reference evidence="2 3" key="1">
    <citation type="submission" date="2019-03" db="EMBL/GenBank/DDBJ databases">
        <title>Single cell metagenomics reveals metabolic interactions within the superorganism composed of flagellate Streblomastix strix and complex community of Bacteroidetes bacteria on its surface.</title>
        <authorList>
            <person name="Treitli S.C."/>
            <person name="Kolisko M."/>
            <person name="Husnik F."/>
            <person name="Keeling P."/>
            <person name="Hampl V."/>
        </authorList>
    </citation>
    <scope>NUCLEOTIDE SEQUENCE [LARGE SCALE GENOMIC DNA]</scope>
    <source>
        <strain evidence="2">ST1C</strain>
    </source>
</reference>
<gene>
    <name evidence="2" type="ORF">EZS28_035734</name>
</gene>
<dbReference type="Proteomes" id="UP000324800">
    <property type="component" value="Unassembled WGS sequence"/>
</dbReference>
<accession>A0A5J4UF70</accession>
<evidence type="ECO:0000256" key="1">
    <source>
        <dbReference type="SAM" id="MobiDB-lite"/>
    </source>
</evidence>
<protein>
    <recommendedName>
        <fullName evidence="4">SPRY domain-containing protein</fullName>
    </recommendedName>
</protein>
<sequence>MQIQEKENPMDETQKRKEETQKRIIEAKNENEKLKAEILMLKSILEFQTIPIDPKAIIIDHNNDKQQGDKIIHLDQLEPSTVSFDPVVNDGIVHFEGIFYGCERFGIGVADESVEFAPGWFSADVKSRTIEYQRNQFWHRGFYVQQDVNFSAGQRIAFEVNLSKTSRTLRLFVNEQELKHYAVNIPQAIRFFIVHYSKKSQFQITRFEQILVPQLEPIGDHIALKWGTKWSDNN</sequence>
<proteinExistence type="predicted"/>
<feature type="region of interest" description="Disordered" evidence="1">
    <location>
        <begin position="1"/>
        <end position="20"/>
    </location>
</feature>
<organism evidence="2 3">
    <name type="scientific">Streblomastix strix</name>
    <dbReference type="NCBI Taxonomy" id="222440"/>
    <lineage>
        <taxon>Eukaryota</taxon>
        <taxon>Metamonada</taxon>
        <taxon>Preaxostyla</taxon>
        <taxon>Oxymonadida</taxon>
        <taxon>Streblomastigidae</taxon>
        <taxon>Streblomastix</taxon>
    </lineage>
</organism>
<name>A0A5J4UF70_9EUKA</name>
<dbReference type="AlphaFoldDB" id="A0A5J4UF70"/>